<feature type="compositionally biased region" description="Low complexity" evidence="5">
    <location>
        <begin position="1832"/>
        <end position="1846"/>
    </location>
</feature>
<dbReference type="PANTHER" id="PTHR13832">
    <property type="entry name" value="PROTEIN PHOSPHATASE 2C"/>
    <property type="match status" value="1"/>
</dbReference>
<sequence>MAEDCPDGDYLGAYSRFFSEFVSRVNPYDQLPVSVSSYNVTEAEIVGEIINVTLQYLNQTQCPASLQAYLVHQVIQEIKSMCKKQPEDCGFKSQEKTYTSLKLMQAIINKVNEICTRYLDNSRLALLPPPPSTPLPQITAGGSKNCRRKMEDRYVILHDLHTTFGIEDDSIANYYAVFDGHAGQDAAVYCAAHLHQYLTESIYYPTDPERALRDAFLTTDRQFIEKSKTQKLCGGTTAVCTLILNKRLYVAWVGDSTAMLIKRDSVVQLVNPHRLHREDEVQRIRKAGGVVMPSMGTMRVNGVLGVSRAIGDVRYKPFVTGEPEVKSVPLDGTEDFLVLATDGLTDYLNPKEILTILYHEIQRNPNGFKRTYQILLHWAKQGGSEDNITVVVVLLTPANAIAARPLNAHPYFRLQVNDILEKMNSKDKPLFMDIDDAHNAINSNILKQSMISQESRDEDDGILAASNGKHENGDADYDYSDLGPETNVDAIDDVTMPVKNLSYEFYKDDDICHEDGRTDNDSNILDNRDMDESINANLNANTDIMTHEQITDNNLHEDNDDDDDDDDDEVDENDDDDNNDDELHQDNDDVPDDEVMVSKTNEDDIPENEINNCEKVNNEICEQLMENIVDEKKTRVEGQADMPQDVVDEAGPVHYDESPPSPQANKPLQHALIHEADNVAESEDSEDEWNYYRVDPNKEKNSETNPVNEPEKTRNVEEESEISESENQPVEDTETKIQSGNVEEDIKCEDLKEESPELINIEISAEDKEEKLEKTEESSCNEEEDKLKDMDFQLNPNAAEFIPVSPQFMGTRMDLVEDFPVSGSPFKQVPQMDDIQVPSQSEFEKEVCQRPREVDNEEKEYQNGDNLQHTDYSTDFLADGKQKGGAAPVSGNMDDSEISSTKAEFGDESSVSFLTASEFHRTGISAIDESFSSCEREYDIAKDPMAMSFTPSDFEAAFDKGVDLNAVHDLSNTDLEEANGILDKEEEEEEEEEEVMESPNLENDTVNDKMSNIMCNVVEKAAEKSEIRAEFVNLSSQQDYSEDTFIEHADELKADTIDFLDLQPESSNRQESQEAARYDHSPFAENYSGEFESEKEAVSVDNEQPSSIDETKPMDEASEDAVLLGNESQKEICSNDDGNTPSSLSPIPDAMESDLAVAESGEIQSSKQVRSSLHPDAPEFTPENYNFQSFGMDSDDVCQVRATTDSYQAYSTEAGSAFEIVKQDLVANIQFDEKEDEPVCTKPLVETKPDEEQHVVCARPLQTHSELTPPLSPQEEKRIHDIIYPVKSCVEEEVVESKEIPEEGKTIEDKMEEMMESMKESMETNVSTEEIKSVELEEPMKESILNLSDSMQEFTGLESQLQPTEEEVFKAKIVEDLQEEIIKKEELIDVTEPEKSPEIAVESEYMIQEQKEVQEFPEVKEIKEMEIEQLKLKEPEEQMEIQEPEFKEFEVKEPEIKEPEIKEPEIKEPEIKEPELKEPELKEPEIKEPEMKESEIKEPEIKESEIKEPEIQEQKIKEIELEIKESEIKESEIKKSEIEELEIKEPEIKEPEIKEPEIKEPEIKEPEIKEPEIKEPEIKESEIKEIEVSSQKPEIKELLKEPEIKETEIKEPEIEKVAEVSENKVIERAAIASATAAVVAGAAGAVAAQSKAKTKALGTKPTKTTTSKPTPTRSTPTSPSKTVSSTTRTSTAAAMKKPSTTTPSRPKDLDASKKSTISSTTTSKSSVAKSASKTTTSTTATKSTSKTSVSTTSKPKPVASTASKPITVTDKKPTANGDVKSSNKSATATKSSSKASPLATKTTLVKTSSTRASTGTTTAPKVRSSSANKLNTTAKASSTTISTTASNRPKTAPSSGTASKPRMSLNKLPAIDKQVKETANKQISMGRTSTPASKTTSRLSMTSSSTTTIKRASLTTKTTTVASPTKKSTPVSKTSKTSLSGKTGGDKGKILQNGVSENVEINTIIDDMPKKDLSPVVTPNDNQLIMSSD</sequence>
<dbReference type="GO" id="GO:0046872">
    <property type="term" value="F:metal ion binding"/>
    <property type="evidence" value="ECO:0007669"/>
    <property type="project" value="UniProtKB-KW"/>
</dbReference>
<evidence type="ECO:0000313" key="8">
    <source>
        <dbReference type="Proteomes" id="UP000005203"/>
    </source>
</evidence>
<dbReference type="InterPro" id="IPR000222">
    <property type="entry name" value="PP2C_BS"/>
</dbReference>
<feature type="compositionally biased region" description="Polar residues" evidence="5">
    <location>
        <begin position="1880"/>
        <end position="1892"/>
    </location>
</feature>
<reference evidence="8" key="3">
    <citation type="submission" date="2025-05" db="UniProtKB">
        <authorList>
            <consortium name="RefSeq"/>
        </authorList>
    </citation>
    <scope>NUCLEOTIDE SEQUENCE [LARGE SCALE GENOMIC DNA]</scope>
    <source>
        <strain evidence="8">DH4</strain>
    </source>
</reference>
<dbReference type="InterPro" id="IPR036457">
    <property type="entry name" value="PPM-type-like_dom_sf"/>
</dbReference>
<feature type="region of interest" description="Disordered" evidence="5">
    <location>
        <begin position="1640"/>
        <end position="1866"/>
    </location>
</feature>
<name>A0A7M7FXL2_APIME</name>
<evidence type="ECO:0000256" key="4">
    <source>
        <dbReference type="RuleBase" id="RU003465"/>
    </source>
</evidence>
<feature type="region of interest" description="Disordered" evidence="5">
    <location>
        <begin position="635"/>
        <end position="785"/>
    </location>
</feature>
<feature type="compositionally biased region" description="Low complexity" evidence="5">
    <location>
        <begin position="1640"/>
        <end position="1697"/>
    </location>
</feature>
<feature type="compositionally biased region" description="Polar residues" evidence="5">
    <location>
        <begin position="1977"/>
        <end position="1989"/>
    </location>
</feature>
<feature type="region of interest" description="Disordered" evidence="5">
    <location>
        <begin position="837"/>
        <end position="909"/>
    </location>
</feature>
<dbReference type="PROSITE" id="PS51746">
    <property type="entry name" value="PPM_2"/>
    <property type="match status" value="1"/>
</dbReference>
<dbReference type="Gene3D" id="3.60.40.10">
    <property type="entry name" value="PPM-type phosphatase domain"/>
    <property type="match status" value="1"/>
</dbReference>
<dbReference type="InterPro" id="IPR015655">
    <property type="entry name" value="PP2C"/>
</dbReference>
<feature type="compositionally biased region" description="Basic and acidic residues" evidence="5">
    <location>
        <begin position="842"/>
        <end position="862"/>
    </location>
</feature>
<dbReference type="SUPFAM" id="SSF81606">
    <property type="entry name" value="PP2C-like"/>
    <property type="match status" value="1"/>
</dbReference>
<feature type="compositionally biased region" description="Low complexity" evidence="5">
    <location>
        <begin position="1780"/>
        <end position="1819"/>
    </location>
</feature>
<feature type="region of interest" description="Disordered" evidence="5">
    <location>
        <begin position="983"/>
        <end position="1008"/>
    </location>
</feature>
<reference evidence="7" key="1">
    <citation type="submission" date="2021-01" db="UniProtKB">
        <authorList>
            <consortium name="EnsemblMetazoa"/>
        </authorList>
    </citation>
    <scope>IDENTIFICATION</scope>
    <source>
        <strain evidence="7">DH4</strain>
    </source>
</reference>
<feature type="compositionally biased region" description="Low complexity" evidence="5">
    <location>
        <begin position="1714"/>
        <end position="1754"/>
    </location>
</feature>
<feature type="compositionally biased region" description="Low complexity" evidence="5">
    <location>
        <begin position="1893"/>
        <end position="1941"/>
    </location>
</feature>
<feature type="compositionally biased region" description="Acidic residues" evidence="5">
    <location>
        <begin position="678"/>
        <end position="689"/>
    </location>
</feature>
<organism evidence="7">
    <name type="scientific">Apis mellifera</name>
    <name type="common">Honeybee</name>
    <dbReference type="NCBI Taxonomy" id="7460"/>
    <lineage>
        <taxon>Eukaryota</taxon>
        <taxon>Metazoa</taxon>
        <taxon>Ecdysozoa</taxon>
        <taxon>Arthropoda</taxon>
        <taxon>Hexapoda</taxon>
        <taxon>Insecta</taxon>
        <taxon>Pterygota</taxon>
        <taxon>Neoptera</taxon>
        <taxon>Endopterygota</taxon>
        <taxon>Hymenoptera</taxon>
        <taxon>Apocrita</taxon>
        <taxon>Aculeata</taxon>
        <taxon>Apoidea</taxon>
        <taxon>Anthophila</taxon>
        <taxon>Apidae</taxon>
        <taxon>Apis</taxon>
    </lineage>
</organism>
<proteinExistence type="inferred from homology"/>
<evidence type="ECO:0000313" key="9">
    <source>
        <dbReference type="RefSeq" id="XP_001119962.3"/>
    </source>
</evidence>
<dbReference type="PROSITE" id="PS01032">
    <property type="entry name" value="PPM_1"/>
    <property type="match status" value="1"/>
</dbReference>
<dbReference type="Proteomes" id="UP000005203">
    <property type="component" value="Linkage group LG1"/>
</dbReference>
<accession>A0A7M7FXL2</accession>
<feature type="compositionally biased region" description="Basic and acidic residues" evidence="5">
    <location>
        <begin position="765"/>
        <end position="777"/>
    </location>
</feature>
<evidence type="ECO:0000256" key="5">
    <source>
        <dbReference type="SAM" id="MobiDB-lite"/>
    </source>
</evidence>
<accession>A0A8B6XBX7</accession>
<dbReference type="RefSeq" id="XP_001119962.3">
    <property type="nucleotide sequence ID" value="XM_001119962.5"/>
</dbReference>
<dbReference type="KEGG" id="ame:724192"/>
<feature type="domain" description="PPM-type phosphatase" evidence="6">
    <location>
        <begin position="132"/>
        <end position="395"/>
    </location>
</feature>
<dbReference type="GO" id="GO:0004722">
    <property type="term" value="F:protein serine/threonine phosphatase activity"/>
    <property type="evidence" value="ECO:0007669"/>
    <property type="project" value="InterPro"/>
</dbReference>
<keyword evidence="3 4" id="KW-0904">Protein phosphatase</keyword>
<dbReference type="SMART" id="SM00332">
    <property type="entry name" value="PP2Cc"/>
    <property type="match status" value="1"/>
</dbReference>
<keyword evidence="8" id="KW-1185">Reference proteome</keyword>
<protein>
    <submittedName>
        <fullName evidence="9">Titin</fullName>
    </submittedName>
</protein>
<feature type="region of interest" description="Disordered" evidence="5">
    <location>
        <begin position="1878"/>
        <end position="1954"/>
    </location>
</feature>
<feature type="compositionally biased region" description="Acidic residues" evidence="5">
    <location>
        <begin position="984"/>
        <end position="996"/>
    </location>
</feature>
<feature type="compositionally biased region" description="Polar residues" evidence="5">
    <location>
        <begin position="1847"/>
        <end position="1858"/>
    </location>
</feature>
<feature type="compositionally biased region" description="Polar residues" evidence="5">
    <location>
        <begin position="1162"/>
        <end position="1171"/>
    </location>
</feature>
<evidence type="ECO:0000256" key="3">
    <source>
        <dbReference type="ARBA" id="ARBA00022912"/>
    </source>
</evidence>
<dbReference type="CDD" id="cd00143">
    <property type="entry name" value="PP2Cc"/>
    <property type="match status" value="1"/>
</dbReference>
<feature type="region of interest" description="Disordered" evidence="5">
    <location>
        <begin position="1059"/>
        <end position="1148"/>
    </location>
</feature>
<feature type="compositionally biased region" description="Acidic residues" evidence="5">
    <location>
        <begin position="718"/>
        <end position="732"/>
    </location>
</feature>
<dbReference type="Pfam" id="PF00481">
    <property type="entry name" value="PP2C"/>
    <property type="match status" value="1"/>
</dbReference>
<dbReference type="GeneID" id="724192"/>
<evidence type="ECO:0000256" key="1">
    <source>
        <dbReference type="ARBA" id="ARBA00022723"/>
    </source>
</evidence>
<feature type="compositionally biased region" description="Acidic residues" evidence="5">
    <location>
        <begin position="558"/>
        <end position="580"/>
    </location>
</feature>
<feature type="compositionally biased region" description="Basic and acidic residues" evidence="5">
    <location>
        <begin position="1444"/>
        <end position="1592"/>
    </location>
</feature>
<dbReference type="InterPro" id="IPR001932">
    <property type="entry name" value="PPM-type_phosphatase-like_dom"/>
</dbReference>
<feature type="compositionally biased region" description="Basic and acidic residues" evidence="5">
    <location>
        <begin position="1071"/>
        <end position="1082"/>
    </location>
</feature>
<feature type="compositionally biased region" description="Basic and acidic residues" evidence="5">
    <location>
        <begin position="744"/>
        <end position="755"/>
    </location>
</feature>
<reference evidence="9" key="2">
    <citation type="submission" date="2025-04" db="UniProtKB">
        <authorList>
            <consortium name="RefSeq"/>
        </authorList>
    </citation>
    <scope>IDENTIFICATION</scope>
    <source>
        <strain evidence="9">DH4</strain>
        <tissue evidence="9">Whole body</tissue>
    </source>
</reference>
<feature type="region of interest" description="Disordered" evidence="5">
    <location>
        <begin position="1431"/>
        <end position="1592"/>
    </location>
</feature>
<feature type="region of interest" description="Disordered" evidence="5">
    <location>
        <begin position="1160"/>
        <end position="1182"/>
    </location>
</feature>
<feature type="compositionally biased region" description="Polar residues" evidence="5">
    <location>
        <begin position="863"/>
        <end position="873"/>
    </location>
</feature>
<feature type="region of interest" description="Disordered" evidence="5">
    <location>
        <begin position="551"/>
        <end position="594"/>
    </location>
</feature>
<feature type="compositionally biased region" description="Polar residues" evidence="5">
    <location>
        <begin position="1136"/>
        <end position="1145"/>
    </location>
</feature>
<dbReference type="EnsemblMetazoa" id="XM_001119962">
    <property type="protein sequence ID" value="XP_001119962"/>
    <property type="gene ID" value="LOC724192"/>
</dbReference>
<feature type="region of interest" description="Disordered" evidence="5">
    <location>
        <begin position="452"/>
        <end position="476"/>
    </location>
</feature>
<comment type="similarity">
    <text evidence="4">Belongs to the PP2C family.</text>
</comment>
<evidence type="ECO:0000313" key="7">
    <source>
        <dbReference type="EnsemblMetazoa" id="XP_001119962"/>
    </source>
</evidence>
<evidence type="ECO:0000256" key="2">
    <source>
        <dbReference type="ARBA" id="ARBA00022801"/>
    </source>
</evidence>
<feature type="region of interest" description="Disordered" evidence="5">
    <location>
        <begin position="1970"/>
        <end position="1989"/>
    </location>
</feature>
<dbReference type="PANTHER" id="PTHR13832:SF818">
    <property type="entry name" value="SD03870P"/>
    <property type="match status" value="1"/>
</dbReference>
<keyword evidence="2 4" id="KW-0378">Hydrolase</keyword>
<evidence type="ECO:0000259" key="6">
    <source>
        <dbReference type="PROSITE" id="PS51746"/>
    </source>
</evidence>
<keyword evidence="1" id="KW-0479">Metal-binding</keyword>
<dbReference type="OrthoDB" id="416093at2759"/>
<gene>
    <name evidence="9" type="primary">LOC724192</name>
</gene>